<dbReference type="EnsemblPlants" id="Pp3c22_23010V3.1">
    <property type="protein sequence ID" value="PAC:32904166.CDS.1"/>
    <property type="gene ID" value="Pp3c22_23010"/>
</dbReference>
<name>A0A2K1IPD7_PHYPA</name>
<reference evidence="2" key="3">
    <citation type="submission" date="2020-12" db="UniProtKB">
        <authorList>
            <consortium name="EnsemblPlants"/>
        </authorList>
    </citation>
    <scope>IDENTIFICATION</scope>
</reference>
<keyword evidence="3" id="KW-1185">Reference proteome</keyword>
<reference evidence="1 3" key="1">
    <citation type="journal article" date="2008" name="Science">
        <title>The Physcomitrella genome reveals evolutionary insights into the conquest of land by plants.</title>
        <authorList>
            <person name="Rensing S."/>
            <person name="Lang D."/>
            <person name="Zimmer A."/>
            <person name="Terry A."/>
            <person name="Salamov A."/>
            <person name="Shapiro H."/>
            <person name="Nishiyama T."/>
            <person name="Perroud P.-F."/>
            <person name="Lindquist E."/>
            <person name="Kamisugi Y."/>
            <person name="Tanahashi T."/>
            <person name="Sakakibara K."/>
            <person name="Fujita T."/>
            <person name="Oishi K."/>
            <person name="Shin-I T."/>
            <person name="Kuroki Y."/>
            <person name="Toyoda A."/>
            <person name="Suzuki Y."/>
            <person name="Hashimoto A."/>
            <person name="Yamaguchi K."/>
            <person name="Sugano A."/>
            <person name="Kohara Y."/>
            <person name="Fujiyama A."/>
            <person name="Anterola A."/>
            <person name="Aoki S."/>
            <person name="Ashton N."/>
            <person name="Barbazuk W.B."/>
            <person name="Barker E."/>
            <person name="Bennetzen J."/>
            <person name="Bezanilla M."/>
            <person name="Blankenship R."/>
            <person name="Cho S.H."/>
            <person name="Dutcher S."/>
            <person name="Estelle M."/>
            <person name="Fawcett J.A."/>
            <person name="Gundlach H."/>
            <person name="Hanada K."/>
            <person name="Heyl A."/>
            <person name="Hicks K.A."/>
            <person name="Hugh J."/>
            <person name="Lohr M."/>
            <person name="Mayer K."/>
            <person name="Melkozernov A."/>
            <person name="Murata T."/>
            <person name="Nelson D."/>
            <person name="Pils B."/>
            <person name="Prigge M."/>
            <person name="Reiss B."/>
            <person name="Renner T."/>
            <person name="Rombauts S."/>
            <person name="Rushton P."/>
            <person name="Sanderfoot A."/>
            <person name="Schween G."/>
            <person name="Shiu S.-H."/>
            <person name="Stueber K."/>
            <person name="Theodoulou F.L."/>
            <person name="Tu H."/>
            <person name="Van de Peer Y."/>
            <person name="Verrier P.J."/>
            <person name="Waters E."/>
            <person name="Wood A."/>
            <person name="Yang L."/>
            <person name="Cove D."/>
            <person name="Cuming A."/>
            <person name="Hasebe M."/>
            <person name="Lucas S."/>
            <person name="Mishler D.B."/>
            <person name="Reski R."/>
            <person name="Grigoriev I."/>
            <person name="Quatrano R.S."/>
            <person name="Boore J.L."/>
        </authorList>
    </citation>
    <scope>NUCLEOTIDE SEQUENCE [LARGE SCALE GENOMIC DNA]</scope>
    <source>
        <strain evidence="2 3">cv. Gransden 2004</strain>
    </source>
</reference>
<proteinExistence type="predicted"/>
<evidence type="ECO:0000313" key="2">
    <source>
        <dbReference type="EnsemblPlants" id="PAC:32904166.CDS.1"/>
    </source>
</evidence>
<evidence type="ECO:0000313" key="1">
    <source>
        <dbReference type="EMBL" id="PNR31145.1"/>
    </source>
</evidence>
<dbReference type="EMBL" id="ABEU02000022">
    <property type="protein sequence ID" value="PNR31145.1"/>
    <property type="molecule type" value="Genomic_DNA"/>
</dbReference>
<gene>
    <name evidence="1" type="ORF">PHYPA_027462</name>
</gene>
<dbReference type="InParanoid" id="A0A2K1IPD7"/>
<dbReference type="Proteomes" id="UP000006727">
    <property type="component" value="Chromosome 22"/>
</dbReference>
<dbReference type="Gramene" id="Pp3c22_23010V3.1">
    <property type="protein sequence ID" value="PAC:32904166.CDS.1"/>
    <property type="gene ID" value="Pp3c22_23010"/>
</dbReference>
<evidence type="ECO:0000313" key="3">
    <source>
        <dbReference type="Proteomes" id="UP000006727"/>
    </source>
</evidence>
<accession>A0A2K1IPD7</accession>
<reference evidence="1 3" key="2">
    <citation type="journal article" date="2018" name="Plant J.">
        <title>The Physcomitrella patens chromosome-scale assembly reveals moss genome structure and evolution.</title>
        <authorList>
            <person name="Lang D."/>
            <person name="Ullrich K.K."/>
            <person name="Murat F."/>
            <person name="Fuchs J."/>
            <person name="Jenkins J."/>
            <person name="Haas F.B."/>
            <person name="Piednoel M."/>
            <person name="Gundlach H."/>
            <person name="Van Bel M."/>
            <person name="Meyberg R."/>
            <person name="Vives C."/>
            <person name="Morata J."/>
            <person name="Symeonidi A."/>
            <person name="Hiss M."/>
            <person name="Muchero W."/>
            <person name="Kamisugi Y."/>
            <person name="Saleh O."/>
            <person name="Blanc G."/>
            <person name="Decker E.L."/>
            <person name="van Gessel N."/>
            <person name="Grimwood J."/>
            <person name="Hayes R.D."/>
            <person name="Graham S.W."/>
            <person name="Gunter L.E."/>
            <person name="McDaniel S.F."/>
            <person name="Hoernstein S.N.W."/>
            <person name="Larsson A."/>
            <person name="Li F.W."/>
            <person name="Perroud P.F."/>
            <person name="Phillips J."/>
            <person name="Ranjan P."/>
            <person name="Rokshar D.S."/>
            <person name="Rothfels C.J."/>
            <person name="Schneider L."/>
            <person name="Shu S."/>
            <person name="Stevenson D.W."/>
            <person name="Thummler F."/>
            <person name="Tillich M."/>
            <person name="Villarreal Aguilar J.C."/>
            <person name="Widiez T."/>
            <person name="Wong G.K."/>
            <person name="Wymore A."/>
            <person name="Zhang Y."/>
            <person name="Zimmer A.D."/>
            <person name="Quatrano R.S."/>
            <person name="Mayer K.F.X."/>
            <person name="Goodstein D."/>
            <person name="Casacuberta J.M."/>
            <person name="Vandepoele K."/>
            <person name="Reski R."/>
            <person name="Cuming A.C."/>
            <person name="Tuskan G.A."/>
            <person name="Maumus F."/>
            <person name="Salse J."/>
            <person name="Schmutz J."/>
            <person name="Rensing S.A."/>
        </authorList>
    </citation>
    <scope>NUCLEOTIDE SEQUENCE [LARGE SCALE GENOMIC DNA]</scope>
    <source>
        <strain evidence="2 3">cv. Gransden 2004</strain>
    </source>
</reference>
<protein>
    <submittedName>
        <fullName evidence="1 2">Uncharacterized protein</fullName>
    </submittedName>
</protein>
<sequence length="89" mass="9575">MVQLPPFQCHCSLIFSYAVGKSVDLYLTDSSSVVVVICGGNGASQNQFGGDGGEFCGAYLRLKELLSEKSNLNQNVWVLQGCLSMRHGT</sequence>
<dbReference type="AlphaFoldDB" id="A0A2K1IPD7"/>
<organism evidence="1">
    <name type="scientific">Physcomitrium patens</name>
    <name type="common">Spreading-leaved earth moss</name>
    <name type="synonym">Physcomitrella patens</name>
    <dbReference type="NCBI Taxonomy" id="3218"/>
    <lineage>
        <taxon>Eukaryota</taxon>
        <taxon>Viridiplantae</taxon>
        <taxon>Streptophyta</taxon>
        <taxon>Embryophyta</taxon>
        <taxon>Bryophyta</taxon>
        <taxon>Bryophytina</taxon>
        <taxon>Bryopsida</taxon>
        <taxon>Funariidae</taxon>
        <taxon>Funariales</taxon>
        <taxon>Funariaceae</taxon>
        <taxon>Physcomitrium</taxon>
    </lineage>
</organism>